<dbReference type="InterPro" id="IPR013324">
    <property type="entry name" value="RNA_pol_sigma_r3/r4-like"/>
</dbReference>
<dbReference type="Gene3D" id="1.10.1740.10">
    <property type="match status" value="1"/>
</dbReference>
<dbReference type="InterPro" id="IPR039425">
    <property type="entry name" value="RNA_pol_sigma-70-like"/>
</dbReference>
<dbReference type="NCBIfam" id="TIGR02937">
    <property type="entry name" value="sigma70-ECF"/>
    <property type="match status" value="1"/>
</dbReference>
<dbReference type="SUPFAM" id="SSF88946">
    <property type="entry name" value="Sigma2 domain of RNA polymerase sigma factors"/>
    <property type="match status" value="1"/>
</dbReference>
<sequence>MVRIDPVIATEHELHDLFLAGLDGDATAYHRFLQRLSALLRGYFRRRLQQLPDDVEDLVQETLMAVHAQRQTYRRGEPLTAWVHAVARYKLVDLWRRRERHEALHDPLDEDLAVFTQPDHDASDTRRDLDRLLGQLPNHQRLPILHTKLEGLSVQETARLTGMSESAVKVGVHRGLKALARQWKGMA</sequence>
<dbReference type="Pfam" id="PF04542">
    <property type="entry name" value="Sigma70_r2"/>
    <property type="match status" value="1"/>
</dbReference>
<protein>
    <submittedName>
        <fullName evidence="8">RNA polymerase subunit sigma</fullName>
    </submittedName>
</protein>
<evidence type="ECO:0000256" key="4">
    <source>
        <dbReference type="ARBA" id="ARBA00023125"/>
    </source>
</evidence>
<dbReference type="Gene3D" id="1.10.10.10">
    <property type="entry name" value="Winged helix-like DNA-binding domain superfamily/Winged helix DNA-binding domain"/>
    <property type="match status" value="1"/>
</dbReference>
<comment type="caution">
    <text evidence="8">The sequence shown here is derived from an EMBL/GenBank/DDBJ whole genome shotgun (WGS) entry which is preliminary data.</text>
</comment>
<dbReference type="InterPro" id="IPR007627">
    <property type="entry name" value="RNA_pol_sigma70_r2"/>
</dbReference>
<dbReference type="GO" id="GO:0006352">
    <property type="term" value="P:DNA-templated transcription initiation"/>
    <property type="evidence" value="ECO:0007669"/>
    <property type="project" value="InterPro"/>
</dbReference>
<keyword evidence="5" id="KW-0804">Transcription</keyword>
<dbReference type="NCBIfam" id="NF009191">
    <property type="entry name" value="PRK12539.1"/>
    <property type="match status" value="1"/>
</dbReference>
<dbReference type="CDD" id="cd06171">
    <property type="entry name" value="Sigma70_r4"/>
    <property type="match status" value="1"/>
</dbReference>
<dbReference type="InterPro" id="IPR013325">
    <property type="entry name" value="RNA_pol_sigma_r2"/>
</dbReference>
<evidence type="ECO:0000313" key="8">
    <source>
        <dbReference type="EMBL" id="OWQ88585.1"/>
    </source>
</evidence>
<evidence type="ECO:0000256" key="2">
    <source>
        <dbReference type="ARBA" id="ARBA00023015"/>
    </source>
</evidence>
<evidence type="ECO:0000256" key="5">
    <source>
        <dbReference type="ARBA" id="ARBA00023163"/>
    </source>
</evidence>
<dbReference type="PANTHER" id="PTHR43133:SF58">
    <property type="entry name" value="ECF RNA POLYMERASE SIGMA FACTOR SIGD"/>
    <property type="match status" value="1"/>
</dbReference>
<keyword evidence="2" id="KW-0805">Transcription regulation</keyword>
<evidence type="ECO:0000259" key="6">
    <source>
        <dbReference type="Pfam" id="PF04542"/>
    </source>
</evidence>
<feature type="domain" description="RNA polymerase sigma-70 region 2" evidence="6">
    <location>
        <begin position="34"/>
        <end position="100"/>
    </location>
</feature>
<organism evidence="8 9">
    <name type="scientific">Roseateles aquatilis</name>
    <dbReference type="NCBI Taxonomy" id="431061"/>
    <lineage>
        <taxon>Bacteria</taxon>
        <taxon>Pseudomonadati</taxon>
        <taxon>Pseudomonadota</taxon>
        <taxon>Betaproteobacteria</taxon>
        <taxon>Burkholderiales</taxon>
        <taxon>Sphaerotilaceae</taxon>
        <taxon>Roseateles</taxon>
    </lineage>
</organism>
<name>A0A246J7W1_9BURK</name>
<gene>
    <name evidence="8" type="ORF">CDN99_17210</name>
</gene>
<dbReference type="Pfam" id="PF08281">
    <property type="entry name" value="Sigma70_r4_2"/>
    <property type="match status" value="1"/>
</dbReference>
<evidence type="ECO:0000256" key="3">
    <source>
        <dbReference type="ARBA" id="ARBA00023082"/>
    </source>
</evidence>
<keyword evidence="9" id="KW-1185">Reference proteome</keyword>
<evidence type="ECO:0000256" key="1">
    <source>
        <dbReference type="ARBA" id="ARBA00010641"/>
    </source>
</evidence>
<dbReference type="InterPro" id="IPR036388">
    <property type="entry name" value="WH-like_DNA-bd_sf"/>
</dbReference>
<dbReference type="SUPFAM" id="SSF88659">
    <property type="entry name" value="Sigma3 and sigma4 domains of RNA polymerase sigma factors"/>
    <property type="match status" value="1"/>
</dbReference>
<dbReference type="GO" id="GO:0016987">
    <property type="term" value="F:sigma factor activity"/>
    <property type="evidence" value="ECO:0007669"/>
    <property type="project" value="UniProtKB-KW"/>
</dbReference>
<feature type="domain" description="RNA polymerase sigma factor 70 region 4 type 2" evidence="7">
    <location>
        <begin position="127"/>
        <end position="179"/>
    </location>
</feature>
<evidence type="ECO:0000259" key="7">
    <source>
        <dbReference type="Pfam" id="PF08281"/>
    </source>
</evidence>
<evidence type="ECO:0000313" key="9">
    <source>
        <dbReference type="Proteomes" id="UP000197468"/>
    </source>
</evidence>
<reference evidence="8 9" key="1">
    <citation type="journal article" date="2008" name="Int. J. Syst. Evol. Microbiol.">
        <title>Description of Roseateles aquatilis sp. nov. and Roseateles terrae sp. nov., in the class Betaproteobacteria, and emended description of the genus Roseateles.</title>
        <authorList>
            <person name="Gomila M."/>
            <person name="Bowien B."/>
            <person name="Falsen E."/>
            <person name="Moore E.R."/>
            <person name="Lalucat J."/>
        </authorList>
    </citation>
    <scope>NUCLEOTIDE SEQUENCE [LARGE SCALE GENOMIC DNA]</scope>
    <source>
        <strain evidence="8 9">CCUG 48205</strain>
    </source>
</reference>
<comment type="similarity">
    <text evidence="1">Belongs to the sigma-70 factor family. ECF subfamily.</text>
</comment>
<dbReference type="Proteomes" id="UP000197468">
    <property type="component" value="Unassembled WGS sequence"/>
</dbReference>
<accession>A0A246J7W1</accession>
<dbReference type="GO" id="GO:0003677">
    <property type="term" value="F:DNA binding"/>
    <property type="evidence" value="ECO:0007669"/>
    <property type="project" value="UniProtKB-KW"/>
</dbReference>
<dbReference type="OrthoDB" id="8535698at2"/>
<dbReference type="PANTHER" id="PTHR43133">
    <property type="entry name" value="RNA POLYMERASE ECF-TYPE SIGMA FACTO"/>
    <property type="match status" value="1"/>
</dbReference>
<dbReference type="EMBL" id="NIOF01000007">
    <property type="protein sequence ID" value="OWQ88585.1"/>
    <property type="molecule type" value="Genomic_DNA"/>
</dbReference>
<dbReference type="NCBIfam" id="NF009188">
    <property type="entry name" value="PRK12536.1"/>
    <property type="match status" value="1"/>
</dbReference>
<keyword evidence="4" id="KW-0238">DNA-binding</keyword>
<dbReference type="InterPro" id="IPR013249">
    <property type="entry name" value="RNA_pol_sigma70_r4_t2"/>
</dbReference>
<dbReference type="AlphaFoldDB" id="A0A246J7W1"/>
<keyword evidence="3" id="KW-0731">Sigma factor</keyword>
<dbReference type="InterPro" id="IPR014284">
    <property type="entry name" value="RNA_pol_sigma-70_dom"/>
</dbReference>
<proteinExistence type="inferred from homology"/>